<dbReference type="RefSeq" id="WP_203804903.1">
    <property type="nucleotide sequence ID" value="NZ_BAAAQE010000094.1"/>
</dbReference>
<dbReference type="Pfam" id="PF00266">
    <property type="entry name" value="Aminotran_5"/>
    <property type="match status" value="1"/>
</dbReference>
<dbReference type="Gene3D" id="3.40.640.10">
    <property type="entry name" value="Type I PLP-dependent aspartate aminotransferase-like (Major domain)"/>
    <property type="match status" value="1"/>
</dbReference>
<keyword evidence="1" id="KW-0663">Pyridoxal phosphate</keyword>
<dbReference type="GO" id="GO:0008483">
    <property type="term" value="F:transaminase activity"/>
    <property type="evidence" value="ECO:0007669"/>
    <property type="project" value="UniProtKB-KW"/>
</dbReference>
<dbReference type="Gene3D" id="3.90.1150.10">
    <property type="entry name" value="Aspartate Aminotransferase, domain 1"/>
    <property type="match status" value="1"/>
</dbReference>
<gene>
    <name evidence="3" type="ORF">Aco03nite_075390</name>
</gene>
<proteinExistence type="predicted"/>
<sequence length="387" mass="40623">MLQLPDGRPARAAWLLSDDLLHLNHGSFGAAPASTLVRQDALRAEMNAAPVRWFAGLPARVAAARVQVADCLGVPHDRLALVPNASAGATAVLNAVDIPAGSDILVTDHGYGAVTMAAERRAPVRRVHVPLGAGPDEAAAAVIDGLTAHTALVVIDHVTAPTARYLPVAAISAAARERGIPVLVDGAHVPGLLDRPLDGLDCDYWIGNLHKYACAPPGAAVLIARDGARLHPVIDSWGTPEPFPARFDVQGTLDVTAQLTAPHAWAEIERRWGWQRVREYTGDLAAEGAALVAAAFTAITGEDHTVPVGMPAGPMRLVRLPGTLGAAAGAPDALRARVLAELNAECAFGTFDGQGYLRLSAHAYNTRSDYETFAARCVPTLTTWSKT</sequence>
<dbReference type="SUPFAM" id="SSF53383">
    <property type="entry name" value="PLP-dependent transferases"/>
    <property type="match status" value="1"/>
</dbReference>
<reference evidence="3 4" key="1">
    <citation type="submission" date="2021-01" db="EMBL/GenBank/DDBJ databases">
        <title>Whole genome shotgun sequence of Actinoplanes couchii NBRC 106145.</title>
        <authorList>
            <person name="Komaki H."/>
            <person name="Tamura T."/>
        </authorList>
    </citation>
    <scope>NUCLEOTIDE SEQUENCE [LARGE SCALE GENOMIC DNA]</scope>
    <source>
        <strain evidence="3 4">NBRC 106145</strain>
    </source>
</reference>
<dbReference type="PANTHER" id="PTHR43092">
    <property type="entry name" value="L-CYSTEINE DESULFHYDRASE"/>
    <property type="match status" value="1"/>
</dbReference>
<evidence type="ECO:0000259" key="2">
    <source>
        <dbReference type="Pfam" id="PF00266"/>
    </source>
</evidence>
<dbReference type="PANTHER" id="PTHR43092:SF2">
    <property type="entry name" value="HERCYNYLCYSTEINE SULFOXIDE LYASE"/>
    <property type="match status" value="1"/>
</dbReference>
<keyword evidence="3" id="KW-0808">Transferase</keyword>
<dbReference type="InterPro" id="IPR015421">
    <property type="entry name" value="PyrdxlP-dep_Trfase_major"/>
</dbReference>
<keyword evidence="3" id="KW-0032">Aminotransferase</keyword>
<dbReference type="InterPro" id="IPR015424">
    <property type="entry name" value="PyrdxlP-dep_Trfase"/>
</dbReference>
<dbReference type="InterPro" id="IPR015422">
    <property type="entry name" value="PyrdxlP-dep_Trfase_small"/>
</dbReference>
<dbReference type="InterPro" id="IPR000192">
    <property type="entry name" value="Aminotrans_V_dom"/>
</dbReference>
<dbReference type="Proteomes" id="UP000612282">
    <property type="component" value="Unassembled WGS sequence"/>
</dbReference>
<organism evidence="3 4">
    <name type="scientific">Actinoplanes couchii</name>
    <dbReference type="NCBI Taxonomy" id="403638"/>
    <lineage>
        <taxon>Bacteria</taxon>
        <taxon>Bacillati</taxon>
        <taxon>Actinomycetota</taxon>
        <taxon>Actinomycetes</taxon>
        <taxon>Micromonosporales</taxon>
        <taxon>Micromonosporaceae</taxon>
        <taxon>Actinoplanes</taxon>
    </lineage>
</organism>
<dbReference type="EMBL" id="BOMG01000094">
    <property type="protein sequence ID" value="GID59135.1"/>
    <property type="molecule type" value="Genomic_DNA"/>
</dbReference>
<comment type="caution">
    <text evidence="3">The sequence shown here is derived from an EMBL/GenBank/DDBJ whole genome shotgun (WGS) entry which is preliminary data.</text>
</comment>
<evidence type="ECO:0000313" key="4">
    <source>
        <dbReference type="Proteomes" id="UP000612282"/>
    </source>
</evidence>
<accession>A0ABQ3XKW2</accession>
<protein>
    <submittedName>
        <fullName evidence="3">Aminotransferase class V</fullName>
    </submittedName>
</protein>
<feature type="domain" description="Aminotransferase class V" evidence="2">
    <location>
        <begin position="60"/>
        <end position="229"/>
    </location>
</feature>
<evidence type="ECO:0000256" key="1">
    <source>
        <dbReference type="ARBA" id="ARBA00022898"/>
    </source>
</evidence>
<name>A0ABQ3XKW2_9ACTN</name>
<evidence type="ECO:0000313" key="3">
    <source>
        <dbReference type="EMBL" id="GID59135.1"/>
    </source>
</evidence>
<keyword evidence="4" id="KW-1185">Reference proteome</keyword>